<dbReference type="PROSITE" id="PS51272">
    <property type="entry name" value="SLH"/>
    <property type="match status" value="3"/>
</dbReference>
<dbReference type="CDD" id="cd00063">
    <property type="entry name" value="FN3"/>
    <property type="match status" value="1"/>
</dbReference>
<dbReference type="Pfam" id="PF00395">
    <property type="entry name" value="SLH"/>
    <property type="match status" value="3"/>
</dbReference>
<dbReference type="PANTHER" id="PTHR43308:SF5">
    <property type="entry name" value="S-LAYER PROTEIN _ PEPTIDOGLYCAN ENDO-BETA-N-ACETYLGLUCOSAMINIDASE"/>
    <property type="match status" value="1"/>
</dbReference>
<gene>
    <name evidence="3" type="ORF">FE784_36905</name>
</gene>
<comment type="caution">
    <text evidence="3">The sequence shown here is derived from an EMBL/GenBank/DDBJ whole genome shotgun (WGS) entry which is preliminary data.</text>
</comment>
<dbReference type="EMBL" id="VDCQ01000090">
    <property type="protein sequence ID" value="TNJ59754.1"/>
    <property type="molecule type" value="Genomic_DNA"/>
</dbReference>
<protein>
    <submittedName>
        <fullName evidence="3">S-layer homology domain-containing protein</fullName>
    </submittedName>
</protein>
<dbReference type="PROSITE" id="PS50853">
    <property type="entry name" value="FN3"/>
    <property type="match status" value="1"/>
</dbReference>
<feature type="domain" description="Fibronectin type-III" evidence="1">
    <location>
        <begin position="138"/>
        <end position="225"/>
    </location>
</feature>
<dbReference type="AlphaFoldDB" id="A0A5C4SX06"/>
<proteinExistence type="predicted"/>
<dbReference type="Gene3D" id="2.60.40.10">
    <property type="entry name" value="Immunoglobulins"/>
    <property type="match status" value="1"/>
</dbReference>
<feature type="domain" description="SLH" evidence="2">
    <location>
        <begin position="496"/>
        <end position="559"/>
    </location>
</feature>
<dbReference type="PANTHER" id="PTHR43308">
    <property type="entry name" value="OUTER MEMBRANE PROTEIN ALPHA-RELATED"/>
    <property type="match status" value="1"/>
</dbReference>
<feature type="domain" description="SLH" evidence="2">
    <location>
        <begin position="566"/>
        <end position="626"/>
    </location>
</feature>
<evidence type="ECO:0000259" key="1">
    <source>
        <dbReference type="PROSITE" id="PS50853"/>
    </source>
</evidence>
<dbReference type="InterPro" id="IPR036116">
    <property type="entry name" value="FN3_sf"/>
</dbReference>
<dbReference type="InterPro" id="IPR051465">
    <property type="entry name" value="Cell_Envelope_Struct_Comp"/>
</dbReference>
<evidence type="ECO:0000313" key="4">
    <source>
        <dbReference type="Proteomes" id="UP000307943"/>
    </source>
</evidence>
<dbReference type="InterPro" id="IPR001119">
    <property type="entry name" value="SLH_dom"/>
</dbReference>
<reference evidence="3 4" key="1">
    <citation type="submission" date="2019-05" db="EMBL/GenBank/DDBJ databases">
        <title>We sequenced the genome of Paenibacillus hemerocallicola KCTC 33185 for further insight into its adaptation and study the phylogeny of Paenibacillus.</title>
        <authorList>
            <person name="Narsing Rao M.P."/>
        </authorList>
    </citation>
    <scope>NUCLEOTIDE SEQUENCE [LARGE SCALE GENOMIC DNA]</scope>
    <source>
        <strain evidence="3 4">KCTC 33185</strain>
    </source>
</reference>
<dbReference type="SMART" id="SM00060">
    <property type="entry name" value="FN3"/>
    <property type="match status" value="1"/>
</dbReference>
<name>A0A5C4SX06_9BACL</name>
<evidence type="ECO:0000313" key="3">
    <source>
        <dbReference type="EMBL" id="TNJ59754.1"/>
    </source>
</evidence>
<feature type="domain" description="SLH" evidence="2">
    <location>
        <begin position="436"/>
        <end position="495"/>
    </location>
</feature>
<dbReference type="SUPFAM" id="SSF49265">
    <property type="entry name" value="Fibronectin type III"/>
    <property type="match status" value="1"/>
</dbReference>
<dbReference type="InterPro" id="IPR013783">
    <property type="entry name" value="Ig-like_fold"/>
</dbReference>
<dbReference type="InterPro" id="IPR003961">
    <property type="entry name" value="FN3_dom"/>
</dbReference>
<organism evidence="3 4">
    <name type="scientific">Paenibacillus hemerocallicola</name>
    <dbReference type="NCBI Taxonomy" id="1172614"/>
    <lineage>
        <taxon>Bacteria</taxon>
        <taxon>Bacillati</taxon>
        <taxon>Bacillota</taxon>
        <taxon>Bacilli</taxon>
        <taxon>Bacillales</taxon>
        <taxon>Paenibacillaceae</taxon>
        <taxon>Paenibacillus</taxon>
    </lineage>
</organism>
<evidence type="ECO:0000259" key="2">
    <source>
        <dbReference type="PROSITE" id="PS51272"/>
    </source>
</evidence>
<accession>A0A5C4SX06</accession>
<dbReference type="OrthoDB" id="2675126at2"/>
<sequence>MVKKNSFKINRERRKSLMSKLTMKKVSQLLVAVLLISALMPVIAFGASGFKNVTYDGQNVSGTVYSDTYSSDGVTVSIYSPDGTLIAVVPTVYLPSSGYEWSIQAAQVDTYGFVTLKAPSVNADVYTAVYDNTAPTWAAGPMTASNITVSSVDLNWPKATDNKTSVTYHVYQNDTLKSDSVTGQTYSISGLAANTMYTFKVEAVDAFGNKSTPQTLLVNTRTQSGGVIGGGWGGGSSGNSTNTDGSINVSNGQVDASTLKSAFANKAEVTLVVKGETVTIPVSGLLDAAKNSDSTLVIKTDSGTYVLPLSVFDFDALAKELGISVNDLKFTVNIKKLTGSDATAVSGAVTAVGGKALADAVDFSITFEGKDGKKTSITSFNQYVKRIIKLNSKPSKNAVVLLYDPATKTFSFVPSSISDTEAEFWRTGNSVYTVVEYNKTFSDISSHWAKADIELLASKMIVNGATDTTFEAERNITRAEFAALVVRSLGLSPVASAAKFSDVKSADWFDGAVGAAMQAGIVDGYEDGSFRPQVQINREELAAMIVRAYEFADGKVAVDQGTISKAFSKYADTDKIVWAQREIALALYVGLMDGLTDTTLETDGQATRAQSATMLKRFLSKVEFID</sequence>
<keyword evidence="4" id="KW-1185">Reference proteome</keyword>
<dbReference type="Pfam" id="PF00041">
    <property type="entry name" value="fn3"/>
    <property type="match status" value="1"/>
</dbReference>
<dbReference type="Proteomes" id="UP000307943">
    <property type="component" value="Unassembled WGS sequence"/>
</dbReference>